<proteinExistence type="predicted"/>
<dbReference type="Gene3D" id="2.60.40.10">
    <property type="entry name" value="Immunoglobulins"/>
    <property type="match status" value="1"/>
</dbReference>
<dbReference type="InterPro" id="IPR013783">
    <property type="entry name" value="Ig-like_fold"/>
</dbReference>
<comment type="caution">
    <text evidence="2">The sequence shown here is derived from an EMBL/GenBank/DDBJ whole genome shotgun (WGS) entry which is preliminary data.</text>
</comment>
<organism evidence="2 3">
    <name type="scientific">Diploptera punctata</name>
    <name type="common">Pacific beetle cockroach</name>
    <dbReference type="NCBI Taxonomy" id="6984"/>
    <lineage>
        <taxon>Eukaryota</taxon>
        <taxon>Metazoa</taxon>
        <taxon>Ecdysozoa</taxon>
        <taxon>Arthropoda</taxon>
        <taxon>Hexapoda</taxon>
        <taxon>Insecta</taxon>
        <taxon>Pterygota</taxon>
        <taxon>Neoptera</taxon>
        <taxon>Polyneoptera</taxon>
        <taxon>Dictyoptera</taxon>
        <taxon>Blattodea</taxon>
        <taxon>Blaberoidea</taxon>
        <taxon>Blaberidae</taxon>
        <taxon>Diplopterinae</taxon>
        <taxon>Diploptera</taxon>
    </lineage>
</organism>
<gene>
    <name evidence="2" type="ORF">L9F63_002383</name>
</gene>
<dbReference type="SUPFAM" id="SSF48726">
    <property type="entry name" value="Immunoglobulin"/>
    <property type="match status" value="1"/>
</dbReference>
<dbReference type="InterPro" id="IPR013098">
    <property type="entry name" value="Ig_I-set"/>
</dbReference>
<reference evidence="2" key="2">
    <citation type="submission" date="2023-05" db="EMBL/GenBank/DDBJ databases">
        <authorList>
            <person name="Fouks B."/>
        </authorList>
    </citation>
    <scope>NUCLEOTIDE SEQUENCE</scope>
    <source>
        <strain evidence="2">Stay&amp;Tobe</strain>
        <tissue evidence="2">Testes</tissue>
    </source>
</reference>
<dbReference type="AlphaFoldDB" id="A0AAD8EIS6"/>
<sequence length="54" mass="6415">RPPFVYGLRNATSVKEKDKLKLVCRTKGNPLPTIQWYKDGQRIQPSRRIKIQYK</sequence>
<evidence type="ECO:0000259" key="1">
    <source>
        <dbReference type="PROSITE" id="PS50835"/>
    </source>
</evidence>
<protein>
    <recommendedName>
        <fullName evidence="1">Ig-like domain-containing protein</fullName>
    </recommendedName>
</protein>
<dbReference type="InterPro" id="IPR007110">
    <property type="entry name" value="Ig-like_dom"/>
</dbReference>
<accession>A0AAD8EIS6</accession>
<dbReference type="PROSITE" id="PS50835">
    <property type="entry name" value="IG_LIKE"/>
    <property type="match status" value="1"/>
</dbReference>
<feature type="domain" description="Ig-like" evidence="1">
    <location>
        <begin position="3"/>
        <end position="54"/>
    </location>
</feature>
<dbReference type="InterPro" id="IPR036179">
    <property type="entry name" value="Ig-like_dom_sf"/>
</dbReference>
<evidence type="ECO:0000313" key="3">
    <source>
        <dbReference type="Proteomes" id="UP001233999"/>
    </source>
</evidence>
<dbReference type="EMBL" id="JASPKZ010003887">
    <property type="protein sequence ID" value="KAJ9591102.1"/>
    <property type="molecule type" value="Genomic_DNA"/>
</dbReference>
<name>A0AAD8EIS6_DIPPU</name>
<dbReference type="Pfam" id="PF07679">
    <property type="entry name" value="I-set"/>
    <property type="match status" value="1"/>
</dbReference>
<keyword evidence="3" id="KW-1185">Reference proteome</keyword>
<reference evidence="2" key="1">
    <citation type="journal article" date="2023" name="IScience">
        <title>Live-bearing cockroach genome reveals convergent evolutionary mechanisms linked to viviparity in insects and beyond.</title>
        <authorList>
            <person name="Fouks B."/>
            <person name="Harrison M.C."/>
            <person name="Mikhailova A.A."/>
            <person name="Marchal E."/>
            <person name="English S."/>
            <person name="Carruthers M."/>
            <person name="Jennings E.C."/>
            <person name="Chiamaka E.L."/>
            <person name="Frigard R.A."/>
            <person name="Pippel M."/>
            <person name="Attardo G.M."/>
            <person name="Benoit J.B."/>
            <person name="Bornberg-Bauer E."/>
            <person name="Tobe S.S."/>
        </authorList>
    </citation>
    <scope>NUCLEOTIDE SEQUENCE</scope>
    <source>
        <strain evidence="2">Stay&amp;Tobe</strain>
    </source>
</reference>
<feature type="non-terminal residue" evidence="2">
    <location>
        <position position="54"/>
    </location>
</feature>
<feature type="non-terminal residue" evidence="2">
    <location>
        <position position="1"/>
    </location>
</feature>
<dbReference type="Proteomes" id="UP001233999">
    <property type="component" value="Unassembled WGS sequence"/>
</dbReference>
<evidence type="ECO:0000313" key="2">
    <source>
        <dbReference type="EMBL" id="KAJ9591102.1"/>
    </source>
</evidence>